<proteinExistence type="predicted"/>
<protein>
    <submittedName>
        <fullName evidence="1">Uncharacterized protein</fullName>
    </submittedName>
</protein>
<evidence type="ECO:0000313" key="1">
    <source>
        <dbReference type="EMBL" id="EEF46668.1"/>
    </source>
</evidence>
<sequence>MEVLKLIPMDGTFSLPFLVVVTISDLSKEDTNRNGPPYFGDPKEGGFGFNNKIDKKIVGLN</sequence>
<name>B9RPQ2_RICCO</name>
<dbReference type="AlphaFoldDB" id="B9RPQ2"/>
<keyword evidence="2" id="KW-1185">Reference proteome</keyword>
<dbReference type="Proteomes" id="UP000008311">
    <property type="component" value="Unassembled WGS sequence"/>
</dbReference>
<dbReference type="EMBL" id="EQ973796">
    <property type="protein sequence ID" value="EEF46668.1"/>
    <property type="molecule type" value="Genomic_DNA"/>
</dbReference>
<evidence type="ECO:0000313" key="2">
    <source>
        <dbReference type="Proteomes" id="UP000008311"/>
    </source>
</evidence>
<dbReference type="InParanoid" id="B9RPQ2"/>
<reference evidence="2" key="1">
    <citation type="journal article" date="2010" name="Nat. Biotechnol.">
        <title>Draft genome sequence of the oilseed species Ricinus communis.</title>
        <authorList>
            <person name="Chan A.P."/>
            <person name="Crabtree J."/>
            <person name="Zhao Q."/>
            <person name="Lorenzi H."/>
            <person name="Orvis J."/>
            <person name="Puiu D."/>
            <person name="Melake-Berhan A."/>
            <person name="Jones K.M."/>
            <person name="Redman J."/>
            <person name="Chen G."/>
            <person name="Cahoon E.B."/>
            <person name="Gedil M."/>
            <person name="Stanke M."/>
            <person name="Haas B.J."/>
            <person name="Wortman J.R."/>
            <person name="Fraser-Liggett C.M."/>
            <person name="Ravel J."/>
            <person name="Rabinowicz P.D."/>
        </authorList>
    </citation>
    <scope>NUCLEOTIDE SEQUENCE [LARGE SCALE GENOMIC DNA]</scope>
    <source>
        <strain evidence="2">cv. Hale</strain>
    </source>
</reference>
<gene>
    <name evidence="1" type="ORF">RCOM_1549520</name>
</gene>
<accession>B9RPQ2</accession>
<organism evidence="1 2">
    <name type="scientific">Ricinus communis</name>
    <name type="common">Castor bean</name>
    <dbReference type="NCBI Taxonomy" id="3988"/>
    <lineage>
        <taxon>Eukaryota</taxon>
        <taxon>Viridiplantae</taxon>
        <taxon>Streptophyta</taxon>
        <taxon>Embryophyta</taxon>
        <taxon>Tracheophyta</taxon>
        <taxon>Spermatophyta</taxon>
        <taxon>Magnoliopsida</taxon>
        <taxon>eudicotyledons</taxon>
        <taxon>Gunneridae</taxon>
        <taxon>Pentapetalae</taxon>
        <taxon>rosids</taxon>
        <taxon>fabids</taxon>
        <taxon>Malpighiales</taxon>
        <taxon>Euphorbiaceae</taxon>
        <taxon>Acalyphoideae</taxon>
        <taxon>Acalypheae</taxon>
        <taxon>Ricinus</taxon>
    </lineage>
</organism>